<dbReference type="EMBL" id="JACJIH010000001">
    <property type="protein sequence ID" value="MBA8920432.1"/>
    <property type="molecule type" value="Genomic_DNA"/>
</dbReference>
<dbReference type="AlphaFoldDB" id="A0A839FPZ8"/>
<dbReference type="RefSeq" id="WP_182494844.1">
    <property type="nucleotide sequence ID" value="NZ_BAAAKT010000002.1"/>
</dbReference>
<sequence>MSAQRKTATIHGIDPYAPDGIEQLLEFHRNLWGDATMEADEDQNDDDADADSQDDDAGDSTDQDSDDDSDDDTDIEGADALGDRGKKALDAMKQKWRNERKSAREIRREFEEFKRKQESAGKPDDEQAIESARAEARAEATSAANRRIVRSEAKAAAAGKLADPGLISKLADLDDIEVDDDGNVDQDALNDAIEQVLESYPSLAAQRSTGKFDSARGKKRPGKKYTPDDLKSMTSAQVAKAYDDGLIQL</sequence>
<feature type="compositionally biased region" description="Basic and acidic residues" evidence="1">
    <location>
        <begin position="81"/>
        <end position="125"/>
    </location>
</feature>
<comment type="caution">
    <text evidence="2">The sequence shown here is derived from an EMBL/GenBank/DDBJ whole genome shotgun (WGS) entry which is preliminary data.</text>
</comment>
<proteinExistence type="predicted"/>
<protein>
    <recommendedName>
        <fullName evidence="4">Phage protein</fullName>
    </recommendedName>
</protein>
<reference evidence="2 3" key="1">
    <citation type="submission" date="2020-08" db="EMBL/GenBank/DDBJ databases">
        <title>Sequencing the genomes of 1000 actinobacteria strains.</title>
        <authorList>
            <person name="Klenk H.-P."/>
        </authorList>
    </citation>
    <scope>NUCLEOTIDE SEQUENCE [LARGE SCALE GENOMIC DNA]</scope>
    <source>
        <strain evidence="2 3">DSM 19081</strain>
    </source>
</reference>
<accession>A0A839FPZ8</accession>
<organism evidence="2 3">
    <name type="scientific">Nesterenkonia jeotgali</name>
    <dbReference type="NCBI Taxonomy" id="317018"/>
    <lineage>
        <taxon>Bacteria</taxon>
        <taxon>Bacillati</taxon>
        <taxon>Actinomycetota</taxon>
        <taxon>Actinomycetes</taxon>
        <taxon>Micrococcales</taxon>
        <taxon>Micrococcaceae</taxon>
        <taxon>Nesterenkonia</taxon>
    </lineage>
</organism>
<evidence type="ECO:0008006" key="4">
    <source>
        <dbReference type="Google" id="ProtNLM"/>
    </source>
</evidence>
<name>A0A839FPZ8_9MICC</name>
<feature type="region of interest" description="Disordered" evidence="1">
    <location>
        <begin position="32"/>
        <end position="145"/>
    </location>
</feature>
<evidence type="ECO:0000256" key="1">
    <source>
        <dbReference type="SAM" id="MobiDB-lite"/>
    </source>
</evidence>
<feature type="compositionally biased region" description="Acidic residues" evidence="1">
    <location>
        <begin position="37"/>
        <end position="77"/>
    </location>
</feature>
<evidence type="ECO:0000313" key="2">
    <source>
        <dbReference type="EMBL" id="MBA8920432.1"/>
    </source>
</evidence>
<feature type="region of interest" description="Disordered" evidence="1">
    <location>
        <begin position="200"/>
        <end position="234"/>
    </location>
</feature>
<evidence type="ECO:0000313" key="3">
    <source>
        <dbReference type="Proteomes" id="UP000546252"/>
    </source>
</evidence>
<gene>
    <name evidence="2" type="ORF">HNR24_000365</name>
</gene>
<dbReference type="Proteomes" id="UP000546252">
    <property type="component" value="Unassembled WGS sequence"/>
</dbReference>